<dbReference type="Proteomes" id="UP000295258">
    <property type="component" value="Unassembled WGS sequence"/>
</dbReference>
<feature type="chain" id="PRO_5039121019" evidence="1">
    <location>
        <begin position="23"/>
        <end position="433"/>
    </location>
</feature>
<gene>
    <name evidence="2" type="ORF">E1292_12645</name>
</gene>
<keyword evidence="3" id="KW-1185">Reference proteome</keyword>
<dbReference type="EMBL" id="SMKO01000024">
    <property type="protein sequence ID" value="TDD07738.1"/>
    <property type="molecule type" value="Genomic_DNA"/>
</dbReference>
<feature type="signal peptide" evidence="1">
    <location>
        <begin position="1"/>
        <end position="22"/>
    </location>
</feature>
<organism evidence="2 3">
    <name type="scientific">Nonomuraea deserti</name>
    <dbReference type="NCBI Taxonomy" id="1848322"/>
    <lineage>
        <taxon>Bacteria</taxon>
        <taxon>Bacillati</taxon>
        <taxon>Actinomycetota</taxon>
        <taxon>Actinomycetes</taxon>
        <taxon>Streptosporangiales</taxon>
        <taxon>Streptosporangiaceae</taxon>
        <taxon>Nonomuraea</taxon>
    </lineage>
</organism>
<dbReference type="RefSeq" id="WP_132595298.1">
    <property type="nucleotide sequence ID" value="NZ_SMKO01000024.1"/>
</dbReference>
<dbReference type="AlphaFoldDB" id="A0A4R4VPB5"/>
<evidence type="ECO:0000256" key="1">
    <source>
        <dbReference type="SAM" id="SignalP"/>
    </source>
</evidence>
<dbReference type="Gene3D" id="3.40.190.10">
    <property type="entry name" value="Periplasmic binding protein-like II"/>
    <property type="match status" value="1"/>
</dbReference>
<dbReference type="Pfam" id="PF01547">
    <property type="entry name" value="SBP_bac_1"/>
    <property type="match status" value="1"/>
</dbReference>
<sequence>MRTTLSLRLVGGLAGLSLAVSACGLGGAEQSAATQQNDGGVTGTVVFQTLQLKPTFTDYIEKTVTAFESANPGVDVKWVDIPFQGAQEKLVADAAAGKLPDVVNLNPNFAQPLEAKGIFVDLETAAADAKPLYVPGAWDAFKVPGTNGAFGFPWYLTSEVTMYNKSLFEKAGLDVDKPPTTLEELHAAAEKIGAAGKGAFYGLHPALENHFITDLAKLGVPLLDADGKWTFNAPEAVAHVERLTKMYQDGVFAKDSLTQDHAKETEAYQAGKIALFPSGPNFLTLVKENAPKVAEQTGVGPQITGEAGVSNMSVMGLLVPKSSRNQAAAVEFARFMTNGENQLAFSKIVTVLPSVSEALKDPYFTASDGSPEAEARKLSAAALRNARNLTPVQFDDRIKKIVVGKVQLAMQKELTAQEALDQAVEEANQITGS</sequence>
<dbReference type="PANTHER" id="PTHR43649">
    <property type="entry name" value="ARABINOSE-BINDING PROTEIN-RELATED"/>
    <property type="match status" value="1"/>
</dbReference>
<dbReference type="SUPFAM" id="SSF53850">
    <property type="entry name" value="Periplasmic binding protein-like II"/>
    <property type="match status" value="1"/>
</dbReference>
<accession>A0A4R4VPB5</accession>
<dbReference type="InterPro" id="IPR006059">
    <property type="entry name" value="SBP"/>
</dbReference>
<dbReference type="PANTHER" id="PTHR43649:SF12">
    <property type="entry name" value="DIACETYLCHITOBIOSE BINDING PROTEIN DASA"/>
    <property type="match status" value="1"/>
</dbReference>
<evidence type="ECO:0000313" key="2">
    <source>
        <dbReference type="EMBL" id="TDD07738.1"/>
    </source>
</evidence>
<dbReference type="PROSITE" id="PS51257">
    <property type="entry name" value="PROKAR_LIPOPROTEIN"/>
    <property type="match status" value="1"/>
</dbReference>
<reference evidence="2 3" key="1">
    <citation type="submission" date="2019-03" db="EMBL/GenBank/DDBJ databases">
        <title>Draft genome sequences of novel Actinobacteria.</title>
        <authorList>
            <person name="Sahin N."/>
            <person name="Ay H."/>
            <person name="Saygin H."/>
        </authorList>
    </citation>
    <scope>NUCLEOTIDE SEQUENCE [LARGE SCALE GENOMIC DNA]</scope>
    <source>
        <strain evidence="2 3">KC310</strain>
    </source>
</reference>
<dbReference type="InterPro" id="IPR050490">
    <property type="entry name" value="Bact_solute-bd_prot1"/>
</dbReference>
<proteinExistence type="predicted"/>
<evidence type="ECO:0000313" key="3">
    <source>
        <dbReference type="Proteomes" id="UP000295258"/>
    </source>
</evidence>
<keyword evidence="1" id="KW-0732">Signal</keyword>
<dbReference type="CDD" id="cd13585">
    <property type="entry name" value="PBP2_TMBP_like"/>
    <property type="match status" value="1"/>
</dbReference>
<comment type="caution">
    <text evidence="2">The sequence shown here is derived from an EMBL/GenBank/DDBJ whole genome shotgun (WGS) entry which is preliminary data.</text>
</comment>
<name>A0A4R4VPB5_9ACTN</name>
<protein>
    <submittedName>
        <fullName evidence="2">Sugar ABC transporter substrate-binding protein</fullName>
    </submittedName>
</protein>